<evidence type="ECO:0000313" key="3">
    <source>
        <dbReference type="Proteomes" id="UP000247555"/>
    </source>
</evidence>
<gene>
    <name evidence="2" type="ORF">DFR34_10210</name>
</gene>
<protein>
    <submittedName>
        <fullName evidence="2">Cholesterol transport system auxiliary component</fullName>
    </submittedName>
</protein>
<dbReference type="OrthoDB" id="5568302at2"/>
<accession>A0A318KZP2</accession>
<dbReference type="RefSeq" id="WP_110389497.1">
    <property type="nucleotide sequence ID" value="NZ_QJKI01000002.1"/>
</dbReference>
<keyword evidence="3" id="KW-1185">Reference proteome</keyword>
<sequence length="190" mass="20645">MKPVIVRLLPCLAALALAACASAPLAETRYRLPEPAPLSAAQPAMPALAVTVEQAAWLNGLAMHYQLDALRPQLARYRDSLWADRPAALLAARLRQRLSAIPVAASAPWSLRLYLDRFEQVYQPDLHSQGEARWQAELRDSHGALRARHTFSASAPASQAHAEAGARALGAASDALIEDTLRWAREGMGR</sequence>
<reference evidence="2 3" key="1">
    <citation type="submission" date="2018-05" db="EMBL/GenBank/DDBJ databases">
        <title>Genomic Encyclopedia of Type Strains, Phase IV (KMG-IV): sequencing the most valuable type-strain genomes for metagenomic binning, comparative biology and taxonomic classification.</title>
        <authorList>
            <person name="Goeker M."/>
        </authorList>
    </citation>
    <scope>NUCLEOTIDE SEQUENCE [LARGE SCALE GENOMIC DNA]</scope>
    <source>
        <strain evidence="2 3">DSM 29661</strain>
    </source>
</reference>
<proteinExistence type="predicted"/>
<evidence type="ECO:0000256" key="1">
    <source>
        <dbReference type="SAM" id="SignalP"/>
    </source>
</evidence>
<name>A0A318KZP2_9NEIS</name>
<dbReference type="EMBL" id="QJKI01000002">
    <property type="protein sequence ID" value="PXX81175.1"/>
    <property type="molecule type" value="Genomic_DNA"/>
</dbReference>
<evidence type="ECO:0000313" key="2">
    <source>
        <dbReference type="EMBL" id="PXX81175.1"/>
    </source>
</evidence>
<dbReference type="PROSITE" id="PS51257">
    <property type="entry name" value="PROKAR_LIPOPROTEIN"/>
    <property type="match status" value="1"/>
</dbReference>
<feature type="signal peptide" evidence="1">
    <location>
        <begin position="1"/>
        <end position="26"/>
    </location>
</feature>
<dbReference type="Gene3D" id="3.40.50.10610">
    <property type="entry name" value="ABC-type transport auxiliary lipoprotein component"/>
    <property type="match status" value="1"/>
</dbReference>
<dbReference type="AlphaFoldDB" id="A0A318KZP2"/>
<dbReference type="Proteomes" id="UP000247555">
    <property type="component" value="Unassembled WGS sequence"/>
</dbReference>
<keyword evidence="1" id="KW-0732">Signal</keyword>
<dbReference type="SUPFAM" id="SSF159594">
    <property type="entry name" value="XCC0632-like"/>
    <property type="match status" value="1"/>
</dbReference>
<comment type="caution">
    <text evidence="2">The sequence shown here is derived from an EMBL/GenBank/DDBJ whole genome shotgun (WGS) entry which is preliminary data.</text>
</comment>
<feature type="chain" id="PRO_5016245798" evidence="1">
    <location>
        <begin position="27"/>
        <end position="190"/>
    </location>
</feature>
<organism evidence="2 3">
    <name type="scientific">Rivihabitans pingtungensis</name>
    <dbReference type="NCBI Taxonomy" id="1054498"/>
    <lineage>
        <taxon>Bacteria</taxon>
        <taxon>Pseudomonadati</taxon>
        <taxon>Pseudomonadota</taxon>
        <taxon>Betaproteobacteria</taxon>
        <taxon>Neisseriales</taxon>
        <taxon>Aquaspirillaceae</taxon>
        <taxon>Rivihabitans</taxon>
    </lineage>
</organism>